<accession>A0A6M0SB14</accession>
<evidence type="ECO:0000313" key="2">
    <source>
        <dbReference type="Proteomes" id="UP000473574"/>
    </source>
</evidence>
<dbReference type="AlphaFoldDB" id="A0A6M0SB14"/>
<proteinExistence type="predicted"/>
<dbReference type="EMBL" id="QZCE01000002">
    <property type="protein sequence ID" value="NEZ65654.1"/>
    <property type="molecule type" value="Genomic_DNA"/>
</dbReference>
<gene>
    <name evidence="1" type="ORF">D0962_23340</name>
</gene>
<protein>
    <submittedName>
        <fullName evidence="1">Uncharacterized protein</fullName>
    </submittedName>
</protein>
<evidence type="ECO:0000313" key="1">
    <source>
        <dbReference type="EMBL" id="NEZ65654.1"/>
    </source>
</evidence>
<dbReference type="RefSeq" id="WP_163666912.1">
    <property type="nucleotide sequence ID" value="NZ_QZCE01000002.1"/>
</dbReference>
<organism evidence="1 2">
    <name type="scientific">Adonisia turfae CCMR0082</name>
    <dbReference type="NCBI Taxonomy" id="2304604"/>
    <lineage>
        <taxon>Bacteria</taxon>
        <taxon>Bacillati</taxon>
        <taxon>Cyanobacteriota</taxon>
        <taxon>Adonisia</taxon>
        <taxon>Adonisia turfae</taxon>
    </lineage>
</organism>
<name>A0A6M0SB14_9CYAN</name>
<sequence>MAIDAALVSQALAARALTQLNKRAAFARGAVIGYEDGNFVFDQKVKVRRPRRRRAQNLDPRVGGINFNEGEFFNGDVALERLWVDGYPIYGSDAPGSLRLYVQETGDQMADAIISPNEDYLYDKFRTYTATTGAQEIGAHAPIRMTASLDANGELADFNADGIRHSATTLDGFEVPAEDRYCIMSTIAKGSFLGDSTLVDGFAAALNIGAGNLIRTGLPNAEFVPRYGFSSTGSTSVYGQTAENMLANAAGATVSAAADDTDFTYKDLPAGSNSIGATLLTLDATGTTIGPNVGVGQIVRLADAGNAHRYFGVILRIDTSTATAPVLTIVLNNAKGALVSAADITQITAATALTATVLSVGSVNVAYHREALLIANRFLQEPSEGSGATATSLRDPQTNMTIQLFNGSYDLKTVSESRAAYMLTGALMSDVRKTSFILSK</sequence>
<reference evidence="1 2" key="1">
    <citation type="journal article" date="2020" name="Microb. Ecol.">
        <title>Ecogenomics of the Marine Benthic Filamentous Cyanobacterium Adonisia.</title>
        <authorList>
            <person name="Walter J.M."/>
            <person name="Coutinho F.H."/>
            <person name="Leomil L."/>
            <person name="Hargreaves P.I."/>
            <person name="Campeao M.E."/>
            <person name="Vieira V.V."/>
            <person name="Silva B.S."/>
            <person name="Fistarol G.O."/>
            <person name="Salomon P.S."/>
            <person name="Sawabe T."/>
            <person name="Mino S."/>
            <person name="Hosokawa M."/>
            <person name="Miyashita H."/>
            <person name="Maruyama F."/>
            <person name="van Verk M.C."/>
            <person name="Dutilh B.E."/>
            <person name="Thompson C.C."/>
            <person name="Thompson F.L."/>
        </authorList>
    </citation>
    <scope>NUCLEOTIDE SEQUENCE [LARGE SCALE GENOMIC DNA]</scope>
    <source>
        <strain evidence="1 2">CCMR0082</strain>
    </source>
</reference>
<comment type="caution">
    <text evidence="1">The sequence shown here is derived from an EMBL/GenBank/DDBJ whole genome shotgun (WGS) entry which is preliminary data.</text>
</comment>
<dbReference type="Proteomes" id="UP000473574">
    <property type="component" value="Unassembled WGS sequence"/>
</dbReference>